<protein>
    <submittedName>
        <fullName evidence="2">Uncharacterized protein</fullName>
    </submittedName>
</protein>
<dbReference type="Proteomes" id="UP001066276">
    <property type="component" value="Chromosome 4_2"/>
</dbReference>
<accession>A0AAV7SIS9</accession>
<dbReference type="EMBL" id="JANPWB010000008">
    <property type="protein sequence ID" value="KAJ1163996.1"/>
    <property type="molecule type" value="Genomic_DNA"/>
</dbReference>
<keyword evidence="3" id="KW-1185">Reference proteome</keyword>
<gene>
    <name evidence="2" type="ORF">NDU88_004443</name>
</gene>
<feature type="compositionally biased region" description="Basic residues" evidence="1">
    <location>
        <begin position="100"/>
        <end position="109"/>
    </location>
</feature>
<name>A0AAV7SIS9_PLEWA</name>
<feature type="compositionally biased region" description="Basic and acidic residues" evidence="1">
    <location>
        <begin position="88"/>
        <end position="99"/>
    </location>
</feature>
<dbReference type="AlphaFoldDB" id="A0AAV7SIS9"/>
<comment type="caution">
    <text evidence="2">The sequence shown here is derived from an EMBL/GenBank/DDBJ whole genome shotgun (WGS) entry which is preliminary data.</text>
</comment>
<feature type="region of interest" description="Disordered" evidence="1">
    <location>
        <begin position="88"/>
        <end position="116"/>
    </location>
</feature>
<sequence length="116" mass="13069">MTENNTLIMGQARAKPLSKRGKGGVRLRLRVGFIEKTEPGAQQANREETGSRRRALNWSAAGKIQPRAEVSTNAYSTREGCKLPTRAEETQMVTETDKRSARRKKRMRLTSRLLAL</sequence>
<feature type="region of interest" description="Disordered" evidence="1">
    <location>
        <begin position="1"/>
        <end position="22"/>
    </location>
</feature>
<reference evidence="2" key="1">
    <citation type="journal article" date="2022" name="bioRxiv">
        <title>Sequencing and chromosome-scale assembly of the giantPleurodeles waltlgenome.</title>
        <authorList>
            <person name="Brown T."/>
            <person name="Elewa A."/>
            <person name="Iarovenko S."/>
            <person name="Subramanian E."/>
            <person name="Araus A.J."/>
            <person name="Petzold A."/>
            <person name="Susuki M."/>
            <person name="Suzuki K.-i.T."/>
            <person name="Hayashi T."/>
            <person name="Toyoda A."/>
            <person name="Oliveira C."/>
            <person name="Osipova E."/>
            <person name="Leigh N.D."/>
            <person name="Simon A."/>
            <person name="Yun M.H."/>
        </authorList>
    </citation>
    <scope>NUCLEOTIDE SEQUENCE</scope>
    <source>
        <strain evidence="2">20211129_DDA</strain>
        <tissue evidence="2">Liver</tissue>
    </source>
</reference>
<evidence type="ECO:0000256" key="1">
    <source>
        <dbReference type="SAM" id="MobiDB-lite"/>
    </source>
</evidence>
<evidence type="ECO:0000313" key="3">
    <source>
        <dbReference type="Proteomes" id="UP001066276"/>
    </source>
</evidence>
<organism evidence="2 3">
    <name type="scientific">Pleurodeles waltl</name>
    <name type="common">Iberian ribbed newt</name>
    <dbReference type="NCBI Taxonomy" id="8319"/>
    <lineage>
        <taxon>Eukaryota</taxon>
        <taxon>Metazoa</taxon>
        <taxon>Chordata</taxon>
        <taxon>Craniata</taxon>
        <taxon>Vertebrata</taxon>
        <taxon>Euteleostomi</taxon>
        <taxon>Amphibia</taxon>
        <taxon>Batrachia</taxon>
        <taxon>Caudata</taxon>
        <taxon>Salamandroidea</taxon>
        <taxon>Salamandridae</taxon>
        <taxon>Pleurodelinae</taxon>
        <taxon>Pleurodeles</taxon>
    </lineage>
</organism>
<proteinExistence type="predicted"/>
<evidence type="ECO:0000313" key="2">
    <source>
        <dbReference type="EMBL" id="KAJ1163996.1"/>
    </source>
</evidence>